<feature type="compositionally biased region" description="Pro residues" evidence="2">
    <location>
        <begin position="1124"/>
        <end position="1142"/>
    </location>
</feature>
<feature type="compositionally biased region" description="Pro residues" evidence="2">
    <location>
        <begin position="1292"/>
        <end position="1316"/>
    </location>
</feature>
<feature type="region of interest" description="Disordered" evidence="2">
    <location>
        <begin position="1"/>
        <end position="99"/>
    </location>
</feature>
<proteinExistence type="predicted"/>
<feature type="compositionally biased region" description="Pro residues" evidence="2">
    <location>
        <begin position="1007"/>
        <end position="1020"/>
    </location>
</feature>
<dbReference type="Pfam" id="PF08238">
    <property type="entry name" value="Sel1"/>
    <property type="match status" value="7"/>
</dbReference>
<name>A0AAF0EBG4_9BASI</name>
<feature type="compositionally biased region" description="Pro residues" evidence="2">
    <location>
        <begin position="982"/>
        <end position="994"/>
    </location>
</feature>
<feature type="compositionally biased region" description="Pro residues" evidence="2">
    <location>
        <begin position="875"/>
        <end position="891"/>
    </location>
</feature>
<feature type="compositionally biased region" description="Low complexity" evidence="2">
    <location>
        <begin position="88"/>
        <end position="99"/>
    </location>
</feature>
<sequence>MAPGQGAPLSLVPSAPSGPVRPPAQYGRPPPLGTVGSPNAAPPRPSAPGAVPAPRPVGAGVVPRPPGTGVSASPTKALPDLTPLQVQDLPDSTPLSPPSLTRERLAQIHPKIPNPLAGSDESLRESPSVAQSLSTVAGGQTSPDSPGGTALSPGDNEVHLDHRHLEPGETVSLLSHSKTLHMYRENAMKTNDPSLQYELAVFMLDVGRTLETTVPTSDNQDPMAERDALIKEAVAILRRLGDRGHVESQYLVGDCMMNGFGTPRGRPDFGLAYAYFSQAGKRGHPDAAYRTGTCYEKGWGCRRDAAKAVQFYRTAASRGHPGAQYRLGTAELNGELGLKRSAREGVKWLKRSAECATPEFPHALHELALLHEKGVHNVLFIDNEYSCDLLAKAVEMGYAPSAYKLGVNYEYGRMGCPQDSGLSIHMYNIAAQQNHKEACFALTAWYLVGAPGILPQSDTEAFLWAKRAAVQGLGKAEYACGYFAENGIGTPKDPSEAKGWYQRALEHGDSRASQRLSALAGYSAKQVVEEEAAPPKNELSAVPVQPLSAPFPGAAPIRSLQSLGVLKFPTPKDMRETQAQQRGLMYQLLVEREQIKSNPTSPQNSGFFGPGGFGARPARPYVPSQVPKTDGKAISMIAAGPRAGFPKPPTPEPEPEPDPEALAEAARKKRLLGRLFKGKKSKKGPNEAGVEGDMEGDGEEGDLTETTVEEGGLAPISSPRPEGTAPFSVPERADAPGAGPATSPALPPAGPGAPPTGPGAPATKGSGPTPLHAPGAPAAGPTTTSAEASAPGADSAAGPVSPTDKSEGQDDKESAPPTPNPNKGKLMGLFGRGKEKEAKAEAKAAKAEAKADNKAEDQAEDETKGTSKPGQGDGPAPPGPSASAPPPPGQPPAESTPSPTDSKALSIVPARPPPGRPPVLQPTTQPPARPDPAPNSADASNALTLAGPRPPGMGRPPPLDAQGVPPMRPPQSHLAGFAPNRPMMPPNMRPPRPGMPGSVTDVRPGPGQAPSPPPGRPPMRPMGSVPGRPMPGRPPAHAPQGVGRASPPSSSPDRPVGPGPMSPPGTGPARQSGPEPMRPPGPGLMSPPPPGAMRPGPGPMSPPGAGPARPPGPGPGPGRMSPPGSAPIRPPGPGHMSPPPGSNPGRPANAPGPRPPLDLQPGQRPPPGMQPGQRPPPGMQPGQRPPPGLQPGQPVGRGPMGAGMPPPPGPQQRMSPIPTSQNLQVPGMPPKHPSQTSLAASSSYASLAPGMSASNSFMSIPPTVSASSSYVSLPPSNSTASLAPGRPFQGMRPPPPGARPGMPPGGPMSGGPPRPPFAMGAPGRPPVQGPPPGGRPGMGPMNASQRESGSNASTPKSMADDEQWADAQGGNAPTNSGVARPPKDVPDLVLPDSEGEAQPRKKWFGFM</sequence>
<feature type="compositionally biased region" description="Pro residues" evidence="2">
    <location>
        <begin position="745"/>
        <end position="758"/>
    </location>
</feature>
<feature type="compositionally biased region" description="Polar residues" evidence="2">
    <location>
        <begin position="128"/>
        <end position="144"/>
    </location>
</feature>
<dbReference type="SUPFAM" id="SSF81901">
    <property type="entry name" value="HCP-like"/>
    <property type="match status" value="1"/>
</dbReference>
<feature type="compositionally biased region" description="Pro residues" evidence="2">
    <location>
        <begin position="1076"/>
        <end position="1116"/>
    </location>
</feature>
<organism evidence="3 4">
    <name type="scientific">Malassezia equina</name>
    <dbReference type="NCBI Taxonomy" id="1381935"/>
    <lineage>
        <taxon>Eukaryota</taxon>
        <taxon>Fungi</taxon>
        <taxon>Dikarya</taxon>
        <taxon>Basidiomycota</taxon>
        <taxon>Ustilaginomycotina</taxon>
        <taxon>Malasseziomycetes</taxon>
        <taxon>Malasseziales</taxon>
        <taxon>Malasseziaceae</taxon>
        <taxon>Malassezia</taxon>
    </lineage>
</organism>
<feature type="region of interest" description="Disordered" evidence="2">
    <location>
        <begin position="597"/>
        <end position="618"/>
    </location>
</feature>
<dbReference type="SMART" id="SM00671">
    <property type="entry name" value="SEL1"/>
    <property type="match status" value="7"/>
</dbReference>
<dbReference type="EMBL" id="CP119901">
    <property type="protein sequence ID" value="WFD22440.1"/>
    <property type="molecule type" value="Genomic_DNA"/>
</dbReference>
<gene>
    <name evidence="3" type="primary">CHS4</name>
    <name evidence="3" type="ORF">MEQU1_001111</name>
</gene>
<dbReference type="Proteomes" id="UP001214415">
    <property type="component" value="Chromosome 2"/>
</dbReference>
<feature type="compositionally biased region" description="Pro residues" evidence="2">
    <location>
        <begin position="910"/>
        <end position="933"/>
    </location>
</feature>
<feature type="region of interest" description="Disordered" evidence="2">
    <location>
        <begin position="111"/>
        <end position="159"/>
    </location>
</feature>
<evidence type="ECO:0000313" key="4">
    <source>
        <dbReference type="Proteomes" id="UP001214415"/>
    </source>
</evidence>
<dbReference type="InterPro" id="IPR051726">
    <property type="entry name" value="Chitin_Synth_Reg"/>
</dbReference>
<dbReference type="PANTHER" id="PTHR46430">
    <property type="entry name" value="PROTEIN SKT5-RELATED"/>
    <property type="match status" value="1"/>
</dbReference>
<feature type="compositionally biased region" description="Pro residues" evidence="2">
    <location>
        <begin position="1028"/>
        <end position="1037"/>
    </location>
</feature>
<feature type="compositionally biased region" description="Low complexity" evidence="2">
    <location>
        <begin position="759"/>
        <end position="802"/>
    </location>
</feature>
<feature type="compositionally biased region" description="Low complexity" evidence="2">
    <location>
        <begin position="1237"/>
        <end position="1248"/>
    </location>
</feature>
<keyword evidence="1" id="KW-0677">Repeat</keyword>
<feature type="compositionally biased region" description="Low complexity" evidence="2">
    <location>
        <begin position="56"/>
        <end position="71"/>
    </location>
</feature>
<feature type="compositionally biased region" description="Low complexity" evidence="2">
    <location>
        <begin position="1261"/>
        <end position="1278"/>
    </location>
</feature>
<feature type="compositionally biased region" description="Pro residues" evidence="2">
    <location>
        <begin position="40"/>
        <end position="55"/>
    </location>
</feature>
<dbReference type="Gene3D" id="1.25.40.10">
    <property type="entry name" value="Tetratricopeptide repeat domain"/>
    <property type="match status" value="2"/>
</dbReference>
<feature type="compositionally biased region" description="Basic and acidic residues" evidence="2">
    <location>
        <begin position="804"/>
        <end position="814"/>
    </location>
</feature>
<feature type="compositionally biased region" description="Pro residues" evidence="2">
    <location>
        <begin position="1055"/>
        <end position="1066"/>
    </location>
</feature>
<feature type="compositionally biased region" description="Acidic residues" evidence="2">
    <location>
        <begin position="690"/>
        <end position="703"/>
    </location>
</feature>
<feature type="compositionally biased region" description="Pro residues" evidence="2">
    <location>
        <begin position="948"/>
        <end position="959"/>
    </location>
</feature>
<feature type="compositionally biased region" description="Basic residues" evidence="2">
    <location>
        <begin position="667"/>
        <end position="683"/>
    </location>
</feature>
<feature type="compositionally biased region" description="Pro residues" evidence="2">
    <location>
        <begin position="1150"/>
        <end position="1189"/>
    </location>
</feature>
<keyword evidence="4" id="KW-1185">Reference proteome</keyword>
<feature type="compositionally biased region" description="Low complexity" evidence="2">
    <location>
        <begin position="704"/>
        <end position="713"/>
    </location>
</feature>
<feature type="compositionally biased region" description="Basic and acidic residues" evidence="2">
    <location>
        <begin position="832"/>
        <end position="865"/>
    </location>
</feature>
<dbReference type="InterPro" id="IPR006597">
    <property type="entry name" value="Sel1-like"/>
</dbReference>
<evidence type="ECO:0000313" key="3">
    <source>
        <dbReference type="EMBL" id="WFD22440.1"/>
    </source>
</evidence>
<reference evidence="3" key="1">
    <citation type="submission" date="2023-03" db="EMBL/GenBank/DDBJ databases">
        <title>Mating type loci evolution in Malassezia.</title>
        <authorList>
            <person name="Coelho M.A."/>
        </authorList>
    </citation>
    <scope>NUCLEOTIDE SEQUENCE</scope>
    <source>
        <strain evidence="3">CBS 12830</strain>
    </source>
</reference>
<accession>A0AAF0EBG4</accession>
<evidence type="ECO:0000256" key="1">
    <source>
        <dbReference type="ARBA" id="ARBA00022737"/>
    </source>
</evidence>
<feature type="compositionally biased region" description="Pro residues" evidence="2">
    <location>
        <begin position="1323"/>
        <end position="1334"/>
    </location>
</feature>
<dbReference type="InterPro" id="IPR011990">
    <property type="entry name" value="TPR-like_helical_dom_sf"/>
</dbReference>
<feature type="compositionally biased region" description="Polar residues" evidence="2">
    <location>
        <begin position="1342"/>
        <end position="1356"/>
    </location>
</feature>
<protein>
    <submittedName>
        <fullName evidence="3">Chitin synthase 4</fullName>
    </submittedName>
</protein>
<feature type="compositionally biased region" description="Low complexity" evidence="2">
    <location>
        <begin position="735"/>
        <end position="744"/>
    </location>
</feature>
<evidence type="ECO:0000256" key="2">
    <source>
        <dbReference type="SAM" id="MobiDB-lite"/>
    </source>
</evidence>
<feature type="region of interest" description="Disordered" evidence="2">
    <location>
        <begin position="639"/>
        <end position="1407"/>
    </location>
</feature>
<dbReference type="PANTHER" id="PTHR46430:SF1">
    <property type="entry name" value="CHITIN SYNTHASE REGULATOR SKT5-RELATED"/>
    <property type="match status" value="1"/>
</dbReference>